<dbReference type="Pfam" id="PF06382">
    <property type="entry name" value="Protamine_like"/>
    <property type="match status" value="1"/>
</dbReference>
<feature type="region of interest" description="Disordered" evidence="2">
    <location>
        <begin position="1"/>
        <end position="28"/>
    </location>
</feature>
<feature type="DNA-binding region" description="HMG box" evidence="1">
    <location>
        <begin position="28"/>
        <end position="92"/>
    </location>
</feature>
<feature type="compositionally biased region" description="Basic residues" evidence="2">
    <location>
        <begin position="83"/>
        <end position="101"/>
    </location>
</feature>
<accession>N6UL53</accession>
<evidence type="ECO:0000256" key="1">
    <source>
        <dbReference type="PROSITE-ProRule" id="PRU00267"/>
    </source>
</evidence>
<dbReference type="STRING" id="77166.N6UL53"/>
<dbReference type="HOGENOM" id="CLU_2294478_0_0_1"/>
<reference evidence="4 6" key="1">
    <citation type="journal article" date="2013" name="Genome Biol.">
        <title>Draft genome of the mountain pine beetle, Dendroctonus ponderosae Hopkins, a major forest pest.</title>
        <authorList>
            <person name="Keeling C.I."/>
            <person name="Yuen M.M."/>
            <person name="Liao N.Y."/>
            <person name="Docking T.R."/>
            <person name="Chan S.K."/>
            <person name="Taylor G.A."/>
            <person name="Palmquist D.L."/>
            <person name="Jackman S.D."/>
            <person name="Nguyen A."/>
            <person name="Li M."/>
            <person name="Henderson H."/>
            <person name="Janes J.K."/>
            <person name="Zhao Y."/>
            <person name="Pandoh P."/>
            <person name="Moore R."/>
            <person name="Sperling F.A."/>
            <person name="Huber D.P."/>
            <person name="Birol I."/>
            <person name="Jones S.J."/>
            <person name="Bohlmann J."/>
        </authorList>
    </citation>
    <scope>NUCLEOTIDE SEQUENCE</scope>
</reference>
<dbReference type="Proteomes" id="UP000030742">
    <property type="component" value="Unassembled WGS sequence"/>
</dbReference>
<evidence type="ECO:0000313" key="6">
    <source>
        <dbReference type="Proteomes" id="UP000030742"/>
    </source>
</evidence>
<gene>
    <name evidence="5" type="ORF">D910_09019</name>
    <name evidence="4" type="ORF">YQE_01150</name>
</gene>
<sequence>MTKAPRTVGAAKARPGDAVPRAQSMSAGRVTRNPFLNFLRDMRRNTQGMSPIEVTQRGAEIWRNMTRAQKEPYCQMARQAERRPRRNRRRRKHRQRKRRRH</sequence>
<dbReference type="GO" id="GO:0005634">
    <property type="term" value="C:nucleus"/>
    <property type="evidence" value="ECO:0007669"/>
    <property type="project" value="UniProtKB-UniRule"/>
</dbReference>
<keyword evidence="1" id="KW-0539">Nucleus</keyword>
<keyword evidence="1" id="KW-0238">DNA-binding</keyword>
<dbReference type="EMBL" id="KB738805">
    <property type="protein sequence ID" value="ENN82475.1"/>
    <property type="molecule type" value="Genomic_DNA"/>
</dbReference>
<evidence type="ECO:0000313" key="4">
    <source>
        <dbReference type="EMBL" id="ENN82475.1"/>
    </source>
</evidence>
<dbReference type="SUPFAM" id="SSF47095">
    <property type="entry name" value="HMG-box"/>
    <property type="match status" value="1"/>
</dbReference>
<dbReference type="GO" id="GO:0003677">
    <property type="term" value="F:DNA binding"/>
    <property type="evidence" value="ECO:0007669"/>
    <property type="project" value="UniProtKB-UniRule"/>
</dbReference>
<dbReference type="SMART" id="SM00398">
    <property type="entry name" value="HMG"/>
    <property type="match status" value="1"/>
</dbReference>
<evidence type="ECO:0000313" key="5">
    <source>
        <dbReference type="EMBL" id="ERL91692.1"/>
    </source>
</evidence>
<dbReference type="GO" id="GO:0035092">
    <property type="term" value="P:sperm DNA condensation"/>
    <property type="evidence" value="ECO:0007669"/>
    <property type="project" value="InterPro"/>
</dbReference>
<feature type="region of interest" description="Disordered" evidence="2">
    <location>
        <begin position="66"/>
        <end position="101"/>
    </location>
</feature>
<evidence type="ECO:0000259" key="3">
    <source>
        <dbReference type="PROSITE" id="PS50118"/>
    </source>
</evidence>
<feature type="non-terminal residue" evidence="4">
    <location>
        <position position="1"/>
    </location>
</feature>
<dbReference type="InterPro" id="IPR036910">
    <property type="entry name" value="HMG_box_dom_sf"/>
</dbReference>
<dbReference type="Gene3D" id="1.10.30.10">
    <property type="entry name" value="High mobility group box domain"/>
    <property type="match status" value="1"/>
</dbReference>
<protein>
    <recommendedName>
        <fullName evidence="3">HMG box domain-containing protein</fullName>
    </recommendedName>
</protein>
<dbReference type="InterPro" id="IPR024460">
    <property type="entry name" value="Protamine-like"/>
</dbReference>
<dbReference type="AlphaFoldDB" id="N6UL53"/>
<evidence type="ECO:0000256" key="2">
    <source>
        <dbReference type="SAM" id="MobiDB-lite"/>
    </source>
</evidence>
<dbReference type="EMBL" id="KB632296">
    <property type="protein sequence ID" value="ERL91692.1"/>
    <property type="molecule type" value="Genomic_DNA"/>
</dbReference>
<organism evidence="4">
    <name type="scientific">Dendroctonus ponderosae</name>
    <name type="common">Mountain pine beetle</name>
    <dbReference type="NCBI Taxonomy" id="77166"/>
    <lineage>
        <taxon>Eukaryota</taxon>
        <taxon>Metazoa</taxon>
        <taxon>Ecdysozoa</taxon>
        <taxon>Arthropoda</taxon>
        <taxon>Hexapoda</taxon>
        <taxon>Insecta</taxon>
        <taxon>Pterygota</taxon>
        <taxon>Neoptera</taxon>
        <taxon>Endopterygota</taxon>
        <taxon>Coleoptera</taxon>
        <taxon>Polyphaga</taxon>
        <taxon>Cucujiformia</taxon>
        <taxon>Curculionidae</taxon>
        <taxon>Scolytinae</taxon>
        <taxon>Dendroctonus</taxon>
    </lineage>
</organism>
<dbReference type="OMA" id="MANGCPR"/>
<dbReference type="InterPro" id="IPR009071">
    <property type="entry name" value="HMG_box_dom"/>
</dbReference>
<name>N6UL53_DENPD</name>
<feature type="domain" description="HMG box" evidence="3">
    <location>
        <begin position="28"/>
        <end position="92"/>
    </location>
</feature>
<dbReference type="PROSITE" id="PS50118">
    <property type="entry name" value="HMG_BOX_2"/>
    <property type="match status" value="1"/>
</dbReference>
<proteinExistence type="predicted"/>